<evidence type="ECO:0000256" key="1">
    <source>
        <dbReference type="SAM" id="Phobius"/>
    </source>
</evidence>
<gene>
    <name evidence="3" type="ORF">H9741_06670</name>
</gene>
<dbReference type="EMBL" id="DXFX01000083">
    <property type="protein sequence ID" value="HIX08134.1"/>
    <property type="molecule type" value="Genomic_DNA"/>
</dbReference>
<dbReference type="SUPFAM" id="SSF63829">
    <property type="entry name" value="Calcium-dependent phosphotriesterase"/>
    <property type="match status" value="1"/>
</dbReference>
<keyword evidence="2" id="KW-0732">Signal</keyword>
<feature type="chain" id="PRO_5038800350" description="DUF5050 domain-containing protein" evidence="2">
    <location>
        <begin position="27"/>
        <end position="847"/>
    </location>
</feature>
<dbReference type="Proteomes" id="UP000824204">
    <property type="component" value="Unassembled WGS sequence"/>
</dbReference>
<dbReference type="InterPro" id="IPR015943">
    <property type="entry name" value="WD40/YVTN_repeat-like_dom_sf"/>
</dbReference>
<protein>
    <recommendedName>
        <fullName evidence="5">DUF5050 domain-containing protein</fullName>
    </recommendedName>
</protein>
<feature type="transmembrane region" description="Helical" evidence="1">
    <location>
        <begin position="817"/>
        <end position="840"/>
    </location>
</feature>
<dbReference type="AlphaFoldDB" id="A0A9D1V8S3"/>
<reference evidence="3" key="1">
    <citation type="journal article" date="2021" name="PeerJ">
        <title>Extensive microbial diversity within the chicken gut microbiome revealed by metagenomics and culture.</title>
        <authorList>
            <person name="Gilroy R."/>
            <person name="Ravi A."/>
            <person name="Getino M."/>
            <person name="Pursley I."/>
            <person name="Horton D.L."/>
            <person name="Alikhan N.F."/>
            <person name="Baker D."/>
            <person name="Gharbi K."/>
            <person name="Hall N."/>
            <person name="Watson M."/>
            <person name="Adriaenssens E.M."/>
            <person name="Foster-Nyarko E."/>
            <person name="Jarju S."/>
            <person name="Secka A."/>
            <person name="Antonio M."/>
            <person name="Oren A."/>
            <person name="Chaudhuri R.R."/>
            <person name="La Ragione R."/>
            <person name="Hildebrand F."/>
            <person name="Pallen M.J."/>
        </authorList>
    </citation>
    <scope>NUCLEOTIDE SEQUENCE</scope>
    <source>
        <strain evidence="3">811</strain>
    </source>
</reference>
<evidence type="ECO:0000313" key="3">
    <source>
        <dbReference type="EMBL" id="HIX08134.1"/>
    </source>
</evidence>
<name>A0A9D1V8S3_9FIRM</name>
<proteinExistence type="predicted"/>
<feature type="signal peptide" evidence="2">
    <location>
        <begin position="1"/>
        <end position="26"/>
    </location>
</feature>
<keyword evidence="1" id="KW-0472">Membrane</keyword>
<comment type="caution">
    <text evidence="3">The sequence shown here is derived from an EMBL/GenBank/DDBJ whole genome shotgun (WGS) entry which is preliminary data.</text>
</comment>
<evidence type="ECO:0000256" key="2">
    <source>
        <dbReference type="SAM" id="SignalP"/>
    </source>
</evidence>
<evidence type="ECO:0008006" key="5">
    <source>
        <dbReference type="Google" id="ProtNLM"/>
    </source>
</evidence>
<organism evidence="3 4">
    <name type="scientific">Candidatus Borkfalkia faecipullorum</name>
    <dbReference type="NCBI Taxonomy" id="2838510"/>
    <lineage>
        <taxon>Bacteria</taxon>
        <taxon>Bacillati</taxon>
        <taxon>Bacillota</taxon>
        <taxon>Clostridia</taxon>
        <taxon>Christensenellales</taxon>
        <taxon>Christensenellaceae</taxon>
        <taxon>Candidatus Borkfalkia</taxon>
    </lineage>
</organism>
<dbReference type="SUPFAM" id="SSF69304">
    <property type="entry name" value="Tricorn protease N-terminal domain"/>
    <property type="match status" value="1"/>
</dbReference>
<keyword evidence="1" id="KW-1133">Transmembrane helix</keyword>
<evidence type="ECO:0000313" key="4">
    <source>
        <dbReference type="Proteomes" id="UP000824204"/>
    </source>
</evidence>
<sequence length="847" mass="92324">MKRTFTLLAAAAVLAGLFGFHNFIDAAAMESIGAQLLLPETYEQYLDLQNPSDIAEYGNYLAIADGNKIWLYDKETKSYSSYTQTDADSVTSLNFYEEGGKTLLYFAADMSGSNPILWIDCSSPDEATQTQIQSCATFIISGTDVYFANAQNSIFYTQMSGSDIVSPSDGSGNITPGSEASNITPSFAEQNGTVYFSWNQNIYTANRNSSSPYANTEYNIASFAFTSNGCYYLSMEGYLYRQGSDPELRVESMAGYKFSRICNSGRIYLIYKNCIRAFDADSEQFTGYEIARYSDSVNRLSQNASDVSVYGETVFLADTSSNRVLCIEKSGSSVLELTYSPTRVCAGKEALAVYGSGILTFFVKGDKGYTEAGTTNIANISGIAYADGKFFLSTNSGMTYSYSLQNGAYERENAGNLSITPTDIAADLYGTLYVMTGDGDVYRYDQNTFFNPPSTLDNVTQFSGATRLLADYRGDLYALCGSTLVRCDVKEKTPLTSYDLSPALSLVYNSEGSRAVSFALGFDSAEVYILSDAFVAVTTDADVASLDNLSAADAYTQIYERLPGDNCAQDVLVRAEQGCVSVLLDMNALSQKPSVLPCLNAERMSEARTGVVLAQTEYGVLALFYNYSEEGVATTRSYELRLLLENGGYTLLGTQYYSSAAYSATLSNDVGLYRYPLLQTGSGDGLQPFGVTMQLNGGESVYVLGTLTPEAGVLDAASYSVVRVSRDGQFYYGFVPTGYLVETGESSLREEEFVYRPLKKDSTVVLGGLTLEKEEMLKVYGEADSNGMVFVAYEDADGNVYTGMIREDLLQQPDNSIIAVLVIVPLVTAAVLFSVCYLFLRRQPTLQ</sequence>
<dbReference type="Gene3D" id="2.130.10.10">
    <property type="entry name" value="YVTN repeat-like/Quinoprotein amine dehydrogenase"/>
    <property type="match status" value="1"/>
</dbReference>
<accession>A0A9D1V8S3</accession>
<reference evidence="3" key="2">
    <citation type="submission" date="2021-04" db="EMBL/GenBank/DDBJ databases">
        <authorList>
            <person name="Gilroy R."/>
        </authorList>
    </citation>
    <scope>NUCLEOTIDE SEQUENCE</scope>
    <source>
        <strain evidence="3">811</strain>
    </source>
</reference>
<keyword evidence="1" id="KW-0812">Transmembrane</keyword>